<accession>A0ABT4J7R6</accession>
<dbReference type="PANTHER" id="PTHR30483:SF6">
    <property type="entry name" value="PERIPLASMIC BINDING PROTEIN OF ABC TRANSPORTER FOR NATURAL AMINO ACIDS"/>
    <property type="match status" value="1"/>
</dbReference>
<dbReference type="SUPFAM" id="SSF53822">
    <property type="entry name" value="Periplasmic binding protein-like I"/>
    <property type="match status" value="1"/>
</dbReference>
<reference evidence="6" key="1">
    <citation type="submission" date="2022-12" db="EMBL/GenBank/DDBJ databases">
        <title>Paracoccus sp. EF6 isolated from a lake water.</title>
        <authorList>
            <person name="Liu H."/>
        </authorList>
    </citation>
    <scope>NUCLEOTIDE SEQUENCE</scope>
    <source>
        <strain evidence="6">EF6</strain>
    </source>
</reference>
<evidence type="ECO:0000256" key="2">
    <source>
        <dbReference type="ARBA" id="ARBA00022729"/>
    </source>
</evidence>
<dbReference type="InterPro" id="IPR051010">
    <property type="entry name" value="BCAA_transport"/>
</dbReference>
<dbReference type="Proteomes" id="UP001149822">
    <property type="component" value="Unassembled WGS sequence"/>
</dbReference>
<evidence type="ECO:0000313" key="6">
    <source>
        <dbReference type="EMBL" id="MCZ0963149.1"/>
    </source>
</evidence>
<dbReference type="PANTHER" id="PTHR30483">
    <property type="entry name" value="LEUCINE-SPECIFIC-BINDING PROTEIN"/>
    <property type="match status" value="1"/>
</dbReference>
<dbReference type="CDD" id="cd20378">
    <property type="entry name" value="PBP1_SBP-like"/>
    <property type="match status" value="1"/>
</dbReference>
<dbReference type="InterPro" id="IPR006311">
    <property type="entry name" value="TAT_signal"/>
</dbReference>
<name>A0ABT4J7R6_9RHOB</name>
<comment type="caution">
    <text evidence="6">The sequence shown here is derived from an EMBL/GenBank/DDBJ whole genome shotgun (WGS) entry which is preliminary data.</text>
</comment>
<feature type="chain" id="PRO_5046507531" evidence="4">
    <location>
        <begin position="30"/>
        <end position="403"/>
    </location>
</feature>
<feature type="domain" description="Leucine-binding protein" evidence="5">
    <location>
        <begin position="34"/>
        <end position="371"/>
    </location>
</feature>
<proteinExistence type="inferred from homology"/>
<feature type="signal peptide" evidence="4">
    <location>
        <begin position="1"/>
        <end position="29"/>
    </location>
</feature>
<evidence type="ECO:0000313" key="7">
    <source>
        <dbReference type="Proteomes" id="UP001149822"/>
    </source>
</evidence>
<keyword evidence="7" id="KW-1185">Reference proteome</keyword>
<sequence length="403" mass="42393">MIDRRRFLTTSALAATALAVPGLLTRAHAAGEALKIGIPVPISGAFAANGKFATMGALMAAEEVAAAHGVQASTLDLDTEGKPATAVRKVQDAMAQDGVKLFAGGILSSESLAMGKEIERGGGAFMTTAGADEITGVDCNKATFRWSVPTYGAINETVRPIIDALPDAKKWYTITPQYVFGDGLLNAAKDVFAEKGIEHVGNSYHSLTDKEFSGYLTNAIAAQPDVLLLLNFGAQSSDTLRQAVSFGLKQRMTIVVAWASGLEQFEALGPDICEGVYFGAQYWHGADTALNRELVAKVQEKHGSNPNYSFAGSYICAKLLLEAAVKAGSPEGAGVAAALRGLKYEGLTGAEEIRAADHQVIKDYYLLKGKAKADMANKDDYAEIISSGKSFLSPEDAGCAMPA</sequence>
<dbReference type="PROSITE" id="PS51318">
    <property type="entry name" value="TAT"/>
    <property type="match status" value="1"/>
</dbReference>
<dbReference type="Pfam" id="PF13458">
    <property type="entry name" value="Peripla_BP_6"/>
    <property type="match status" value="1"/>
</dbReference>
<comment type="similarity">
    <text evidence="1">Belongs to the leucine-binding protein family.</text>
</comment>
<keyword evidence="2 4" id="KW-0732">Signal</keyword>
<organism evidence="6 7">
    <name type="scientific">Paracoccus benzoatiresistens</name>
    <dbReference type="NCBI Taxonomy" id="2997341"/>
    <lineage>
        <taxon>Bacteria</taxon>
        <taxon>Pseudomonadati</taxon>
        <taxon>Pseudomonadota</taxon>
        <taxon>Alphaproteobacteria</taxon>
        <taxon>Rhodobacterales</taxon>
        <taxon>Paracoccaceae</taxon>
        <taxon>Paracoccus</taxon>
    </lineage>
</organism>
<dbReference type="InterPro" id="IPR028081">
    <property type="entry name" value="Leu-bd"/>
</dbReference>
<dbReference type="Gene3D" id="3.40.50.2300">
    <property type="match status" value="2"/>
</dbReference>
<keyword evidence="3" id="KW-0813">Transport</keyword>
<gene>
    <name evidence="6" type="ORF">OU682_16150</name>
</gene>
<dbReference type="EMBL" id="JAPTYD010000029">
    <property type="protein sequence ID" value="MCZ0963149.1"/>
    <property type="molecule type" value="Genomic_DNA"/>
</dbReference>
<dbReference type="RefSeq" id="WP_268943209.1">
    <property type="nucleotide sequence ID" value="NZ_JAPTYD010000029.1"/>
</dbReference>
<keyword evidence="3" id="KW-0029">Amino-acid transport</keyword>
<evidence type="ECO:0000256" key="3">
    <source>
        <dbReference type="ARBA" id="ARBA00022970"/>
    </source>
</evidence>
<evidence type="ECO:0000256" key="4">
    <source>
        <dbReference type="SAM" id="SignalP"/>
    </source>
</evidence>
<protein>
    <submittedName>
        <fullName evidence="6">ABC transporter substrate-binding protein</fullName>
    </submittedName>
</protein>
<evidence type="ECO:0000259" key="5">
    <source>
        <dbReference type="Pfam" id="PF13458"/>
    </source>
</evidence>
<evidence type="ECO:0000256" key="1">
    <source>
        <dbReference type="ARBA" id="ARBA00010062"/>
    </source>
</evidence>
<dbReference type="InterPro" id="IPR028082">
    <property type="entry name" value="Peripla_BP_I"/>
</dbReference>